<evidence type="ECO:0000313" key="2">
    <source>
        <dbReference type="EMBL" id="TMJ01814.1"/>
    </source>
</evidence>
<protein>
    <recommendedName>
        <fullName evidence="1">Putative membrane protein insertion efficiency factor</fullName>
    </recommendedName>
</protein>
<dbReference type="InterPro" id="IPR002696">
    <property type="entry name" value="Membr_insert_effic_factor_YidD"/>
</dbReference>
<gene>
    <name evidence="2" type="primary">yidD</name>
    <name evidence="2" type="ORF">E6H01_07390</name>
</gene>
<reference evidence="2 3" key="1">
    <citation type="journal article" date="2019" name="Nat. Microbiol.">
        <title>Mediterranean grassland soil C-N compound turnover is dependent on rainfall and depth, and is mediated by genomically divergent microorganisms.</title>
        <authorList>
            <person name="Diamond S."/>
            <person name="Andeer P.F."/>
            <person name="Li Z."/>
            <person name="Crits-Christoph A."/>
            <person name="Burstein D."/>
            <person name="Anantharaman K."/>
            <person name="Lane K.R."/>
            <person name="Thomas B.C."/>
            <person name="Pan C."/>
            <person name="Northen T.R."/>
            <person name="Banfield J.F."/>
        </authorList>
    </citation>
    <scope>NUCLEOTIDE SEQUENCE [LARGE SCALE GENOMIC DNA]</scope>
    <source>
        <strain evidence="2">NP_4</strain>
    </source>
</reference>
<proteinExistence type="inferred from homology"/>
<dbReference type="AlphaFoldDB" id="A0A537L1D9"/>
<comment type="function">
    <text evidence="1">Could be involved in insertion of integral membrane proteins into the membrane.</text>
</comment>
<comment type="caution">
    <text evidence="2">The sequence shown here is derived from an EMBL/GenBank/DDBJ whole genome shotgun (WGS) entry which is preliminary data.</text>
</comment>
<dbReference type="PANTHER" id="PTHR33383:SF1">
    <property type="entry name" value="MEMBRANE PROTEIN INSERTION EFFICIENCY FACTOR-RELATED"/>
    <property type="match status" value="1"/>
</dbReference>
<dbReference type="NCBIfam" id="TIGR00278">
    <property type="entry name" value="membrane protein insertion efficiency factor YidD"/>
    <property type="match status" value="1"/>
</dbReference>
<accession>A0A537L1D9</accession>
<keyword evidence="1" id="KW-1003">Cell membrane</keyword>
<comment type="similarity">
    <text evidence="1">Belongs to the UPF0161 family.</text>
</comment>
<evidence type="ECO:0000256" key="1">
    <source>
        <dbReference type="HAMAP-Rule" id="MF_00386"/>
    </source>
</evidence>
<name>A0A537L1D9_9BACT</name>
<comment type="subcellular location">
    <subcellularLocation>
        <location evidence="1">Cell membrane</location>
        <topology evidence="1">Peripheral membrane protein</topology>
        <orientation evidence="1">Cytoplasmic side</orientation>
    </subcellularLocation>
</comment>
<evidence type="ECO:0000313" key="3">
    <source>
        <dbReference type="Proteomes" id="UP000319353"/>
    </source>
</evidence>
<dbReference type="HAMAP" id="MF_00386">
    <property type="entry name" value="UPF0161_YidD"/>
    <property type="match status" value="1"/>
</dbReference>
<keyword evidence="1" id="KW-0472">Membrane</keyword>
<organism evidence="2 3">
    <name type="scientific">Candidatus Segetimicrobium genomatis</name>
    <dbReference type="NCBI Taxonomy" id="2569760"/>
    <lineage>
        <taxon>Bacteria</taxon>
        <taxon>Bacillati</taxon>
        <taxon>Candidatus Sysuimicrobiota</taxon>
        <taxon>Candidatus Sysuimicrobiia</taxon>
        <taxon>Candidatus Sysuimicrobiales</taxon>
        <taxon>Candidatus Segetimicrobiaceae</taxon>
        <taxon>Candidatus Segetimicrobium</taxon>
    </lineage>
</organism>
<dbReference type="Pfam" id="PF01809">
    <property type="entry name" value="YidD"/>
    <property type="match status" value="1"/>
</dbReference>
<dbReference type="EMBL" id="VBAL01000091">
    <property type="protein sequence ID" value="TMJ01814.1"/>
    <property type="molecule type" value="Genomic_DNA"/>
</dbReference>
<dbReference type="Proteomes" id="UP000319353">
    <property type="component" value="Unassembled WGS sequence"/>
</dbReference>
<sequence>MTRLLLVLIRAYQRFVSPYTPPSCRFSPSCSSYAAEAIARHGPWRGAGLAVRRLLRCHPWNPGGYDPVP</sequence>
<dbReference type="PANTHER" id="PTHR33383">
    <property type="entry name" value="MEMBRANE PROTEIN INSERTION EFFICIENCY FACTOR-RELATED"/>
    <property type="match status" value="1"/>
</dbReference>
<dbReference type="SMART" id="SM01234">
    <property type="entry name" value="Haemolytic"/>
    <property type="match status" value="1"/>
</dbReference>
<dbReference type="GO" id="GO:0005886">
    <property type="term" value="C:plasma membrane"/>
    <property type="evidence" value="ECO:0007669"/>
    <property type="project" value="UniProtKB-SubCell"/>
</dbReference>